<dbReference type="AlphaFoldDB" id="G0NGN9"/>
<dbReference type="PANTHER" id="PTHR23015">
    <property type="entry name" value="UNCHARACTERIZED C.ELEGANS PROTEIN"/>
    <property type="match status" value="1"/>
</dbReference>
<gene>
    <name evidence="2" type="ORF">CAEBREN_11192</name>
</gene>
<evidence type="ECO:0000313" key="2">
    <source>
        <dbReference type="EMBL" id="EGT60141.1"/>
    </source>
</evidence>
<dbReference type="InParanoid" id="G0NGN9"/>
<dbReference type="InterPro" id="IPR040161">
    <property type="entry name" value="FB224"/>
</dbReference>
<dbReference type="Pfam" id="PF01827">
    <property type="entry name" value="FTH"/>
    <property type="match status" value="1"/>
</dbReference>
<dbReference type="Proteomes" id="UP000008068">
    <property type="component" value="Unassembled WGS sequence"/>
</dbReference>
<keyword evidence="3" id="KW-1185">Reference proteome</keyword>
<name>G0NGN9_CAEBE</name>
<evidence type="ECO:0000313" key="3">
    <source>
        <dbReference type="Proteomes" id="UP000008068"/>
    </source>
</evidence>
<sequence length="143" mass="16831">MEHLTFLKAGVLEDLSFECEPLIPPVLSKDIFLEEIINTDQWKQAKRLTTNFHIANISDLMHFRSLDVYFGSINRKDAMYIRNSCKTIPEFEKCSFRGYFDNYKGFIEELLHSGEIHCKGDYYQDGFLRISVDRNCITFEKIN</sequence>
<proteinExistence type="predicted"/>
<dbReference type="EMBL" id="GL379882">
    <property type="protein sequence ID" value="EGT60141.1"/>
    <property type="molecule type" value="Genomic_DNA"/>
</dbReference>
<dbReference type="GO" id="GO:0045087">
    <property type="term" value="P:innate immune response"/>
    <property type="evidence" value="ECO:0007669"/>
    <property type="project" value="TreeGrafter"/>
</dbReference>
<reference evidence="3" key="1">
    <citation type="submission" date="2011-07" db="EMBL/GenBank/DDBJ databases">
        <authorList>
            <consortium name="Caenorhabditis brenneri Sequencing and Analysis Consortium"/>
            <person name="Wilson R.K."/>
        </authorList>
    </citation>
    <scope>NUCLEOTIDE SEQUENCE [LARGE SCALE GENOMIC DNA]</scope>
    <source>
        <strain evidence="3">PB2801</strain>
    </source>
</reference>
<feature type="domain" description="DUF38" evidence="1">
    <location>
        <begin position="3"/>
        <end position="102"/>
    </location>
</feature>
<evidence type="ECO:0000259" key="1">
    <source>
        <dbReference type="Pfam" id="PF01827"/>
    </source>
</evidence>
<dbReference type="InterPro" id="IPR002900">
    <property type="entry name" value="DUF38/FTH_CAE_spp"/>
</dbReference>
<dbReference type="PANTHER" id="PTHR23015:SF4">
    <property type="entry name" value="DUF38 DOMAIN-CONTAINING PROTEIN-RELATED"/>
    <property type="match status" value="1"/>
</dbReference>
<accession>G0NGN9</accession>
<dbReference type="HOGENOM" id="CLU_1807920_0_0_1"/>
<protein>
    <recommendedName>
        <fullName evidence="1">DUF38 domain-containing protein</fullName>
    </recommendedName>
</protein>
<organism evidence="3">
    <name type="scientific">Caenorhabditis brenneri</name>
    <name type="common">Nematode worm</name>
    <dbReference type="NCBI Taxonomy" id="135651"/>
    <lineage>
        <taxon>Eukaryota</taxon>
        <taxon>Metazoa</taxon>
        <taxon>Ecdysozoa</taxon>
        <taxon>Nematoda</taxon>
        <taxon>Chromadorea</taxon>
        <taxon>Rhabditida</taxon>
        <taxon>Rhabditina</taxon>
        <taxon>Rhabditomorpha</taxon>
        <taxon>Rhabditoidea</taxon>
        <taxon>Rhabditidae</taxon>
        <taxon>Peloderinae</taxon>
        <taxon>Caenorhabditis</taxon>
    </lineage>
</organism>